<sequence length="122" mass="13582">MSTDLPPDVVSFFAGSRQGLATCEAVLAIASGLGDVHIRVSKSQIALRRHRGFAYLWRPGQYVHSRVPAVLSLALPFELDSPRFKENVHPAPSVWMHHVELDDHTMVDAEVRQWITQALEAA</sequence>
<dbReference type="RefSeq" id="WP_404594448.1">
    <property type="nucleotide sequence ID" value="NZ_JBIYEW010000003.1"/>
</dbReference>
<dbReference type="Proteomes" id="UP001620520">
    <property type="component" value="Unassembled WGS sequence"/>
</dbReference>
<reference evidence="2 3" key="1">
    <citation type="submission" date="2024-10" db="EMBL/GenBank/DDBJ databases">
        <title>Novel secondary metabolite-producing bacteria for plant disease control.</title>
        <authorList>
            <person name="Chevrette M."/>
        </authorList>
    </citation>
    <scope>NUCLEOTIDE SEQUENCE [LARGE SCALE GENOMIC DNA]</scope>
    <source>
        <strain evidence="2 3">J30 TE3557</strain>
    </source>
</reference>
<name>A0ABW8N731_9MICC</name>
<organism evidence="2 3">
    <name type="scientific">Paenarthrobacter histidinolovorans</name>
    <dbReference type="NCBI Taxonomy" id="43664"/>
    <lineage>
        <taxon>Bacteria</taxon>
        <taxon>Bacillati</taxon>
        <taxon>Actinomycetota</taxon>
        <taxon>Actinomycetes</taxon>
        <taxon>Micrococcales</taxon>
        <taxon>Micrococcaceae</taxon>
        <taxon>Paenarthrobacter</taxon>
    </lineage>
</organism>
<dbReference type="InterPro" id="IPR043714">
    <property type="entry name" value="DUF5655"/>
</dbReference>
<feature type="domain" description="DUF5655" evidence="1">
    <location>
        <begin position="12"/>
        <end position="118"/>
    </location>
</feature>
<comment type="caution">
    <text evidence="2">The sequence shown here is derived from an EMBL/GenBank/DDBJ whole genome shotgun (WGS) entry which is preliminary data.</text>
</comment>
<evidence type="ECO:0000313" key="3">
    <source>
        <dbReference type="Proteomes" id="UP001620520"/>
    </source>
</evidence>
<evidence type="ECO:0000259" key="1">
    <source>
        <dbReference type="Pfam" id="PF18899"/>
    </source>
</evidence>
<proteinExistence type="predicted"/>
<gene>
    <name evidence="2" type="ORF">ABIA52_002264</name>
</gene>
<accession>A0ABW8N731</accession>
<evidence type="ECO:0000313" key="2">
    <source>
        <dbReference type="EMBL" id="MFK4639375.1"/>
    </source>
</evidence>
<keyword evidence="3" id="KW-1185">Reference proteome</keyword>
<dbReference type="EMBL" id="JBIYEW010000003">
    <property type="protein sequence ID" value="MFK4639375.1"/>
    <property type="molecule type" value="Genomic_DNA"/>
</dbReference>
<dbReference type="Pfam" id="PF18899">
    <property type="entry name" value="DUF5655"/>
    <property type="match status" value="1"/>
</dbReference>
<protein>
    <recommendedName>
        <fullName evidence="1">DUF5655 domain-containing protein</fullName>
    </recommendedName>
</protein>